<keyword evidence="4 10" id="KW-1133">Transmembrane helix</keyword>
<feature type="transmembrane region" description="Helical" evidence="10">
    <location>
        <begin position="179"/>
        <end position="205"/>
    </location>
</feature>
<keyword evidence="6" id="KW-0564">Palmitate</keyword>
<evidence type="ECO:0000256" key="7">
    <source>
        <dbReference type="ARBA" id="ARBA00023288"/>
    </source>
</evidence>
<dbReference type="InterPro" id="IPR001594">
    <property type="entry name" value="Palmitoyltrfase_DHHC"/>
</dbReference>
<keyword evidence="13" id="KW-1185">Reference proteome</keyword>
<proteinExistence type="inferred from homology"/>
<dbReference type="AlphaFoldDB" id="A0A4V1IWW1"/>
<feature type="domain" description="Palmitoyltransferase DHHC" evidence="11">
    <location>
        <begin position="87"/>
        <end position="219"/>
    </location>
</feature>
<dbReference type="EMBL" id="KZ992556">
    <property type="protein sequence ID" value="RKP08939.1"/>
    <property type="molecule type" value="Genomic_DNA"/>
</dbReference>
<name>A0A4V1IWW1_9FUNG</name>
<reference evidence="13" key="1">
    <citation type="journal article" date="2018" name="Nat. Microbiol.">
        <title>Leveraging single-cell genomics to expand the fungal tree of life.</title>
        <authorList>
            <person name="Ahrendt S.R."/>
            <person name="Quandt C.A."/>
            <person name="Ciobanu D."/>
            <person name="Clum A."/>
            <person name="Salamov A."/>
            <person name="Andreopoulos B."/>
            <person name="Cheng J.F."/>
            <person name="Woyke T."/>
            <person name="Pelin A."/>
            <person name="Henrissat B."/>
            <person name="Reynolds N.K."/>
            <person name="Benny G.L."/>
            <person name="Smith M.E."/>
            <person name="James T.Y."/>
            <person name="Grigoriev I.V."/>
        </authorList>
    </citation>
    <scope>NUCLEOTIDE SEQUENCE [LARGE SCALE GENOMIC DNA]</scope>
    <source>
        <strain evidence="13">RSA 1356</strain>
    </source>
</reference>
<accession>A0A4V1IWW1</accession>
<comment type="domain">
    <text evidence="10">The DHHC domain is required for palmitoyltransferase activity.</text>
</comment>
<dbReference type="GO" id="GO:0016020">
    <property type="term" value="C:membrane"/>
    <property type="evidence" value="ECO:0007669"/>
    <property type="project" value="UniProtKB-SubCell"/>
</dbReference>
<comment type="similarity">
    <text evidence="10">Belongs to the DHHC palmitoyltransferase family.</text>
</comment>
<evidence type="ECO:0000256" key="9">
    <source>
        <dbReference type="ARBA" id="ARBA00048048"/>
    </source>
</evidence>
<dbReference type="GO" id="GO:0019706">
    <property type="term" value="F:protein-cysteine S-palmitoyltransferase activity"/>
    <property type="evidence" value="ECO:0007669"/>
    <property type="project" value="UniProtKB-EC"/>
</dbReference>
<sequence>MNTDPIFVTGVWLLITFIVTTSQYFVFTKYLADVTVNSVAVYTVFNALCILLGINYYLAIRTDAGGVPPGWEPNSDAKVLEVKKSNAKPRYCRTCSERKPPRAHHCSTCQRCILKMDHHCPWIGNCVGHYNHGHFIRFLIYVDLATGMCLTVLGLRVYEIAADENALWYTSRSPDNAELLFLLLNLLAATIVFIMVGMLSIFHVWSVCGNVTTIENWENSKIDKMVRDGMLAKSEFPYNVGVYENLCQVLGPNPLLWLWPQRATDNGLEYPVAAHLCTCRAFIAWHDCLLLTSAPMQTQRYR</sequence>
<evidence type="ECO:0000313" key="12">
    <source>
        <dbReference type="EMBL" id="RKP08939.1"/>
    </source>
</evidence>
<evidence type="ECO:0000256" key="8">
    <source>
        <dbReference type="ARBA" id="ARBA00023315"/>
    </source>
</evidence>
<feature type="transmembrane region" description="Helical" evidence="10">
    <location>
        <begin position="138"/>
        <end position="158"/>
    </location>
</feature>
<keyword evidence="3 10" id="KW-0812">Transmembrane</keyword>
<comment type="catalytic activity">
    <reaction evidence="9 10">
        <text>L-cysteinyl-[protein] + hexadecanoyl-CoA = S-hexadecanoyl-L-cysteinyl-[protein] + CoA</text>
        <dbReference type="Rhea" id="RHEA:36683"/>
        <dbReference type="Rhea" id="RHEA-COMP:10131"/>
        <dbReference type="Rhea" id="RHEA-COMP:11032"/>
        <dbReference type="ChEBI" id="CHEBI:29950"/>
        <dbReference type="ChEBI" id="CHEBI:57287"/>
        <dbReference type="ChEBI" id="CHEBI:57379"/>
        <dbReference type="ChEBI" id="CHEBI:74151"/>
        <dbReference type="EC" id="2.3.1.225"/>
    </reaction>
</comment>
<evidence type="ECO:0000256" key="3">
    <source>
        <dbReference type="ARBA" id="ARBA00022692"/>
    </source>
</evidence>
<feature type="transmembrane region" description="Helical" evidence="10">
    <location>
        <begin position="6"/>
        <end position="27"/>
    </location>
</feature>
<gene>
    <name evidence="12" type="ORF">THASP1DRAFT_14933</name>
</gene>
<evidence type="ECO:0000256" key="10">
    <source>
        <dbReference type="RuleBase" id="RU079119"/>
    </source>
</evidence>
<organism evidence="12 13">
    <name type="scientific">Thamnocephalis sphaerospora</name>
    <dbReference type="NCBI Taxonomy" id="78915"/>
    <lineage>
        <taxon>Eukaryota</taxon>
        <taxon>Fungi</taxon>
        <taxon>Fungi incertae sedis</taxon>
        <taxon>Zoopagomycota</taxon>
        <taxon>Zoopagomycotina</taxon>
        <taxon>Zoopagomycetes</taxon>
        <taxon>Zoopagales</taxon>
        <taxon>Sigmoideomycetaceae</taxon>
        <taxon>Thamnocephalis</taxon>
    </lineage>
</organism>
<evidence type="ECO:0000259" key="11">
    <source>
        <dbReference type="Pfam" id="PF01529"/>
    </source>
</evidence>
<dbReference type="PANTHER" id="PTHR12246">
    <property type="entry name" value="PALMITOYLTRANSFERASE ZDHHC16"/>
    <property type="match status" value="1"/>
</dbReference>
<keyword evidence="5 10" id="KW-0472">Membrane</keyword>
<evidence type="ECO:0000256" key="1">
    <source>
        <dbReference type="ARBA" id="ARBA00004141"/>
    </source>
</evidence>
<dbReference type="PROSITE" id="PS50216">
    <property type="entry name" value="DHHC"/>
    <property type="match status" value="1"/>
</dbReference>
<keyword evidence="2 10" id="KW-0808">Transferase</keyword>
<dbReference type="Pfam" id="PF01529">
    <property type="entry name" value="DHHC"/>
    <property type="match status" value="1"/>
</dbReference>
<evidence type="ECO:0000313" key="13">
    <source>
        <dbReference type="Proteomes" id="UP000271241"/>
    </source>
</evidence>
<dbReference type="Proteomes" id="UP000271241">
    <property type="component" value="Unassembled WGS sequence"/>
</dbReference>
<comment type="subcellular location">
    <subcellularLocation>
        <location evidence="1">Membrane</location>
        <topology evidence="1">Multi-pass membrane protein</topology>
    </subcellularLocation>
</comment>
<protein>
    <recommendedName>
        <fullName evidence="10">Palmitoyltransferase</fullName>
        <ecNumber evidence="10">2.3.1.225</ecNumber>
    </recommendedName>
</protein>
<evidence type="ECO:0000256" key="6">
    <source>
        <dbReference type="ARBA" id="ARBA00023139"/>
    </source>
</evidence>
<evidence type="ECO:0000256" key="2">
    <source>
        <dbReference type="ARBA" id="ARBA00022679"/>
    </source>
</evidence>
<dbReference type="OrthoDB" id="331948at2759"/>
<dbReference type="EC" id="2.3.1.225" evidence="10"/>
<keyword evidence="7" id="KW-0449">Lipoprotein</keyword>
<dbReference type="STRING" id="78915.A0A4V1IWW1"/>
<feature type="transmembrane region" description="Helical" evidence="10">
    <location>
        <begin position="39"/>
        <end position="59"/>
    </location>
</feature>
<evidence type="ECO:0000256" key="4">
    <source>
        <dbReference type="ARBA" id="ARBA00022989"/>
    </source>
</evidence>
<keyword evidence="8 10" id="KW-0012">Acyltransferase</keyword>
<evidence type="ECO:0000256" key="5">
    <source>
        <dbReference type="ARBA" id="ARBA00023136"/>
    </source>
</evidence>
<dbReference type="InterPro" id="IPR039859">
    <property type="entry name" value="PFA4/ZDH16/20/ERF2-like"/>
</dbReference>